<dbReference type="PROSITE" id="PS50883">
    <property type="entry name" value="EAL"/>
    <property type="match status" value="1"/>
</dbReference>
<dbReference type="Pfam" id="PF13426">
    <property type="entry name" value="PAS_9"/>
    <property type="match status" value="1"/>
</dbReference>
<dbReference type="InterPro" id="IPR001610">
    <property type="entry name" value="PAC"/>
</dbReference>
<keyword evidence="1" id="KW-1133">Transmembrane helix</keyword>
<dbReference type="Gene3D" id="3.30.70.270">
    <property type="match status" value="1"/>
</dbReference>
<dbReference type="EMBL" id="JBEGCJ010000002">
    <property type="protein sequence ID" value="MEQ6917052.1"/>
    <property type="molecule type" value="Genomic_DNA"/>
</dbReference>
<reference evidence="6 7" key="1">
    <citation type="submission" date="2024-05" db="EMBL/GenBank/DDBJ databases">
        <title>Halomonas sp. SSM6 16S ribosomal RNA gene Genome sequencing and assembly.</title>
        <authorList>
            <person name="Yook S."/>
        </authorList>
    </citation>
    <scope>NUCLEOTIDE SEQUENCE [LARGE SCALE GENOMIC DNA]</scope>
    <source>
        <strain evidence="6 7">SSM6</strain>
    </source>
</reference>
<evidence type="ECO:0000313" key="7">
    <source>
        <dbReference type="Proteomes" id="UP001442468"/>
    </source>
</evidence>
<dbReference type="Pfam" id="PF00563">
    <property type="entry name" value="EAL"/>
    <property type="match status" value="1"/>
</dbReference>
<feature type="domain" description="PAS" evidence="2">
    <location>
        <begin position="351"/>
        <end position="421"/>
    </location>
</feature>
<dbReference type="SMART" id="SM00052">
    <property type="entry name" value="EAL"/>
    <property type="match status" value="1"/>
</dbReference>
<dbReference type="NCBIfam" id="TIGR00229">
    <property type="entry name" value="sensory_box"/>
    <property type="match status" value="2"/>
</dbReference>
<dbReference type="SUPFAM" id="SSF141868">
    <property type="entry name" value="EAL domain-like"/>
    <property type="match status" value="1"/>
</dbReference>
<dbReference type="SMART" id="SM00091">
    <property type="entry name" value="PAS"/>
    <property type="match status" value="2"/>
</dbReference>
<dbReference type="SMART" id="SM00086">
    <property type="entry name" value="PAC"/>
    <property type="match status" value="2"/>
</dbReference>
<dbReference type="PANTHER" id="PTHR44757:SF2">
    <property type="entry name" value="BIOFILM ARCHITECTURE MAINTENANCE PROTEIN MBAA"/>
    <property type="match status" value="1"/>
</dbReference>
<dbReference type="PROSITE" id="PS50887">
    <property type="entry name" value="GGDEF"/>
    <property type="match status" value="1"/>
</dbReference>
<comment type="caution">
    <text evidence="6">The sequence shown here is derived from an EMBL/GenBank/DDBJ whole genome shotgun (WGS) entry which is preliminary data.</text>
</comment>
<dbReference type="InterPro" id="IPR000160">
    <property type="entry name" value="GGDEF_dom"/>
</dbReference>
<dbReference type="InterPro" id="IPR001633">
    <property type="entry name" value="EAL_dom"/>
</dbReference>
<gene>
    <name evidence="6" type="ORF">ABE960_05915</name>
</gene>
<dbReference type="SUPFAM" id="SSF55785">
    <property type="entry name" value="PYP-like sensor domain (PAS domain)"/>
    <property type="match status" value="2"/>
</dbReference>
<dbReference type="PANTHER" id="PTHR44757">
    <property type="entry name" value="DIGUANYLATE CYCLASE DGCP"/>
    <property type="match status" value="1"/>
</dbReference>
<evidence type="ECO:0000256" key="1">
    <source>
        <dbReference type="SAM" id="Phobius"/>
    </source>
</evidence>
<keyword evidence="7" id="KW-1185">Reference proteome</keyword>
<evidence type="ECO:0000259" key="2">
    <source>
        <dbReference type="PROSITE" id="PS50112"/>
    </source>
</evidence>
<sequence>MTGSPGVAGERQFRARRQAIGIYLLAMLALAAFLVWVLIDHRQRALDGARARTGARADLVAEWVSSTFHASEHSLSSLVQLLETPFSNALLARQDNDSAIQALLRQDSNQYPLIERIGIVDLGGRLLASSSSLSPPGFDVTGSPYFQAFEQDDDLHEWVSPLYRPAVNQGFLMAHARRLEWFGGSPRGLVVMWLNPAIFGESLARLGMTRGESIAILDTDMQLITRRPAFDDRGPMGVLGVPVREPQTRAFLDSGEASTTLRAVSPLDGGERLYAMQRVADLPLLVVVGEELEVLLVGWWQRIWLLGGVFLGTAALGGWLLQHYLGLRRLGAELRCRLVEREEARRSLQEREARLKALVGSIQDMIFVFDAEGRFVYVHSVERDQLIADVDDMLQRHYRDVLSPDVARQLDQALDELRASGEPVELEYRVSLGGVPRDFHAVISPLAEEGGAFSGVLAVVREVTGARAAEAQLRISAMAFETHMGMMITDHQGAIIRVNETFTRITGYQESEVLGHNPSLLSSGRHDDAFYQELWKSVQQSGSWQGEIWNRRKSGEVFPEWLTISAVRNEAGELTHYVATFSDITRRKAAEKEIHQLAFYDPLTGLPNRRLILDRLEGELNDSDRTGQFGALLFFDLDNFKQVNDIHGHLAGDHLLQQVAWRLGKLLRKTDTLARLAGDEFAILLHDIGRNQTQVAVVVERIAHKLLGVLQEPVRLNEDEVEVEVEVTASLGITLYLDHETTLEQILQKADIALFNAKQAGGDTLRFFDPATQEQLQRRARLEADLRQALPRGELLLHYQPQVRDDGKLVGAEALVRWEHPTRGMISPGDFIPLAEENRLILPIGAWVLEAACRQLAAWAADPVMADLTLSVNVSSQQFREGGLAEKVLAILTRTGARPERLKLEVTESLFVRDRDDARETMLSLKEHGVTFALDDFGTGYSSLSYLKRLPLDQLKIDQSFVFDLLEDEASAAIVASTIALSESLQLQVIAEGVETEAQRAWLMAHGCRFFQGYLFSRPVPVEDLEAAIHAT</sequence>
<dbReference type="Gene3D" id="3.20.20.450">
    <property type="entry name" value="EAL domain"/>
    <property type="match status" value="1"/>
</dbReference>
<dbReference type="InterPro" id="IPR052155">
    <property type="entry name" value="Biofilm_reg_signaling"/>
</dbReference>
<dbReference type="InterPro" id="IPR035965">
    <property type="entry name" value="PAS-like_dom_sf"/>
</dbReference>
<evidence type="ECO:0000313" key="6">
    <source>
        <dbReference type="EMBL" id="MEQ6917052.1"/>
    </source>
</evidence>
<dbReference type="CDD" id="cd01948">
    <property type="entry name" value="EAL"/>
    <property type="match status" value="1"/>
</dbReference>
<dbReference type="Pfam" id="PF08448">
    <property type="entry name" value="PAS_4"/>
    <property type="match status" value="1"/>
</dbReference>
<feature type="domain" description="PAC" evidence="3">
    <location>
        <begin position="544"/>
        <end position="596"/>
    </location>
</feature>
<dbReference type="InterPro" id="IPR035919">
    <property type="entry name" value="EAL_sf"/>
</dbReference>
<dbReference type="InterPro" id="IPR000014">
    <property type="entry name" value="PAS"/>
</dbReference>
<feature type="domain" description="EAL" evidence="4">
    <location>
        <begin position="779"/>
        <end position="1032"/>
    </location>
</feature>
<feature type="transmembrane region" description="Helical" evidence="1">
    <location>
        <begin position="20"/>
        <end position="39"/>
    </location>
</feature>
<keyword evidence="1" id="KW-0472">Membrane</keyword>
<dbReference type="InterPro" id="IPR000700">
    <property type="entry name" value="PAS-assoc_C"/>
</dbReference>
<dbReference type="InterPro" id="IPR013656">
    <property type="entry name" value="PAS_4"/>
</dbReference>
<dbReference type="NCBIfam" id="TIGR00254">
    <property type="entry name" value="GGDEF"/>
    <property type="match status" value="1"/>
</dbReference>
<evidence type="ECO:0000259" key="3">
    <source>
        <dbReference type="PROSITE" id="PS50113"/>
    </source>
</evidence>
<dbReference type="RefSeq" id="WP_349761298.1">
    <property type="nucleotide sequence ID" value="NZ_JBEGCJ010000002.1"/>
</dbReference>
<keyword evidence="1" id="KW-0812">Transmembrane</keyword>
<protein>
    <submittedName>
        <fullName evidence="6">EAL domain-containing protein</fullName>
    </submittedName>
</protein>
<dbReference type="CDD" id="cd12915">
    <property type="entry name" value="PDC2_DGC_like"/>
    <property type="match status" value="1"/>
</dbReference>
<feature type="domain" description="GGDEF" evidence="5">
    <location>
        <begin position="628"/>
        <end position="770"/>
    </location>
</feature>
<name>A0ABV1NDB0_9GAMM</name>
<accession>A0ABV1NDB0</accession>
<dbReference type="InterPro" id="IPR043128">
    <property type="entry name" value="Rev_trsase/Diguanyl_cyclase"/>
</dbReference>
<evidence type="ECO:0000259" key="4">
    <source>
        <dbReference type="PROSITE" id="PS50883"/>
    </source>
</evidence>
<dbReference type="PROSITE" id="PS50112">
    <property type="entry name" value="PAS"/>
    <property type="match status" value="2"/>
</dbReference>
<dbReference type="SMART" id="SM00267">
    <property type="entry name" value="GGDEF"/>
    <property type="match status" value="1"/>
</dbReference>
<dbReference type="PROSITE" id="PS50113">
    <property type="entry name" value="PAC"/>
    <property type="match status" value="1"/>
</dbReference>
<evidence type="ECO:0000259" key="5">
    <source>
        <dbReference type="PROSITE" id="PS50887"/>
    </source>
</evidence>
<dbReference type="InterPro" id="IPR029787">
    <property type="entry name" value="Nucleotide_cyclase"/>
</dbReference>
<dbReference type="SUPFAM" id="SSF55073">
    <property type="entry name" value="Nucleotide cyclase"/>
    <property type="match status" value="1"/>
</dbReference>
<dbReference type="Gene3D" id="3.30.450.20">
    <property type="entry name" value="PAS domain"/>
    <property type="match status" value="4"/>
</dbReference>
<dbReference type="Pfam" id="PF00990">
    <property type="entry name" value="GGDEF"/>
    <property type="match status" value="1"/>
</dbReference>
<organism evidence="6 7">
    <name type="scientific">Halomonas aquatica</name>
    <dbReference type="NCBI Taxonomy" id="3151123"/>
    <lineage>
        <taxon>Bacteria</taxon>
        <taxon>Pseudomonadati</taxon>
        <taxon>Pseudomonadota</taxon>
        <taxon>Gammaproteobacteria</taxon>
        <taxon>Oceanospirillales</taxon>
        <taxon>Halomonadaceae</taxon>
        <taxon>Halomonas</taxon>
    </lineage>
</organism>
<dbReference type="CDD" id="cd12914">
    <property type="entry name" value="PDC1_DGC_like"/>
    <property type="match status" value="1"/>
</dbReference>
<proteinExistence type="predicted"/>
<feature type="domain" description="PAS" evidence="2">
    <location>
        <begin position="486"/>
        <end position="517"/>
    </location>
</feature>
<dbReference type="CDD" id="cd00130">
    <property type="entry name" value="PAS"/>
    <property type="match status" value="2"/>
</dbReference>
<dbReference type="Proteomes" id="UP001442468">
    <property type="component" value="Unassembled WGS sequence"/>
</dbReference>
<dbReference type="CDD" id="cd01949">
    <property type="entry name" value="GGDEF"/>
    <property type="match status" value="1"/>
</dbReference>